<comment type="subcellular location">
    <subcellularLocation>
        <location evidence="3">Secreted</location>
    </subcellularLocation>
</comment>
<dbReference type="FunFam" id="1.20.90.10:FF:000005">
    <property type="entry name" value="Secretory phospholipase A2"/>
    <property type="match status" value="1"/>
</dbReference>
<evidence type="ECO:0000256" key="4">
    <source>
        <dbReference type="ARBA" id="ARBA00007056"/>
    </source>
</evidence>
<dbReference type="GO" id="GO:0006644">
    <property type="term" value="P:phospholipid metabolic process"/>
    <property type="evidence" value="ECO:0007669"/>
    <property type="project" value="InterPro"/>
</dbReference>
<evidence type="ECO:0000256" key="1">
    <source>
        <dbReference type="ARBA" id="ARBA00001604"/>
    </source>
</evidence>
<dbReference type="GO" id="GO:0046872">
    <property type="term" value="F:metal ion binding"/>
    <property type="evidence" value="ECO:0007669"/>
    <property type="project" value="UniProtKB-KW"/>
</dbReference>
<evidence type="ECO:0000256" key="14">
    <source>
        <dbReference type="ARBA" id="ARBA00059871"/>
    </source>
</evidence>
<dbReference type="EC" id="3.1.1.4" evidence="5"/>
<name>A0A6V7PQT5_ANACO</name>
<evidence type="ECO:0000256" key="6">
    <source>
        <dbReference type="ARBA" id="ARBA00022525"/>
    </source>
</evidence>
<comment type="catalytic activity">
    <reaction evidence="1">
        <text>a 1,2-diacyl-sn-glycero-3-phosphocholine + H2O = a 1-acyl-sn-glycero-3-phosphocholine + a fatty acid + H(+)</text>
        <dbReference type="Rhea" id="RHEA:15801"/>
        <dbReference type="ChEBI" id="CHEBI:15377"/>
        <dbReference type="ChEBI" id="CHEBI:15378"/>
        <dbReference type="ChEBI" id="CHEBI:28868"/>
        <dbReference type="ChEBI" id="CHEBI:57643"/>
        <dbReference type="ChEBI" id="CHEBI:58168"/>
        <dbReference type="EC" id="3.1.1.4"/>
    </reaction>
</comment>
<evidence type="ECO:0000313" key="15">
    <source>
        <dbReference type="EMBL" id="CAD1833018.1"/>
    </source>
</evidence>
<keyword evidence="7" id="KW-0479">Metal-binding</keyword>
<evidence type="ECO:0000256" key="2">
    <source>
        <dbReference type="ARBA" id="ARBA00001913"/>
    </source>
</evidence>
<organism evidence="15">
    <name type="scientific">Ananas comosus var. bracteatus</name>
    <name type="common">red pineapple</name>
    <dbReference type="NCBI Taxonomy" id="296719"/>
    <lineage>
        <taxon>Eukaryota</taxon>
        <taxon>Viridiplantae</taxon>
        <taxon>Streptophyta</taxon>
        <taxon>Embryophyta</taxon>
        <taxon>Tracheophyta</taxon>
        <taxon>Spermatophyta</taxon>
        <taxon>Magnoliopsida</taxon>
        <taxon>Liliopsida</taxon>
        <taxon>Poales</taxon>
        <taxon>Bromeliaceae</taxon>
        <taxon>Bromelioideae</taxon>
        <taxon>Ananas</taxon>
    </lineage>
</organism>
<dbReference type="InterPro" id="IPR036444">
    <property type="entry name" value="PLipase_A2_dom_sf"/>
</dbReference>
<gene>
    <name evidence="15" type="ORF">CB5_LOCUS16229</name>
</gene>
<evidence type="ECO:0000256" key="7">
    <source>
        <dbReference type="ARBA" id="ARBA00022723"/>
    </source>
</evidence>
<keyword evidence="9" id="KW-0378">Hydrolase</keyword>
<keyword evidence="13" id="KW-1015">Disulfide bond</keyword>
<proteinExistence type="inferred from homology"/>
<dbReference type="EMBL" id="LR862150">
    <property type="protein sequence ID" value="CAD1833018.1"/>
    <property type="molecule type" value="Genomic_DNA"/>
</dbReference>
<dbReference type="SUPFAM" id="SSF48619">
    <property type="entry name" value="Phospholipase A2, PLA2"/>
    <property type="match status" value="1"/>
</dbReference>
<evidence type="ECO:0000256" key="13">
    <source>
        <dbReference type="ARBA" id="ARBA00023157"/>
    </source>
</evidence>
<keyword evidence="11" id="KW-0442">Lipid degradation</keyword>
<evidence type="ECO:0000256" key="12">
    <source>
        <dbReference type="ARBA" id="ARBA00023098"/>
    </source>
</evidence>
<evidence type="ECO:0000256" key="10">
    <source>
        <dbReference type="ARBA" id="ARBA00022837"/>
    </source>
</evidence>
<protein>
    <recommendedName>
        <fullName evidence="5">phospholipase A2</fullName>
        <ecNumber evidence="5">3.1.1.4</ecNumber>
    </recommendedName>
</protein>
<dbReference type="GO" id="GO:0004623">
    <property type="term" value="F:phospholipase A2 activity"/>
    <property type="evidence" value="ECO:0007669"/>
    <property type="project" value="UniProtKB-EC"/>
</dbReference>
<evidence type="ECO:0000256" key="5">
    <source>
        <dbReference type="ARBA" id="ARBA00013278"/>
    </source>
</evidence>
<dbReference type="InterPro" id="IPR033113">
    <property type="entry name" value="PLA2_histidine"/>
</dbReference>
<keyword evidence="8" id="KW-0732">Signal</keyword>
<dbReference type="GO" id="GO:0050482">
    <property type="term" value="P:arachidonate secretion"/>
    <property type="evidence" value="ECO:0007669"/>
    <property type="project" value="InterPro"/>
</dbReference>
<evidence type="ECO:0000256" key="8">
    <source>
        <dbReference type="ARBA" id="ARBA00022729"/>
    </source>
</evidence>
<keyword evidence="6" id="KW-0964">Secreted</keyword>
<comment type="cofactor">
    <cofactor evidence="2">
        <name>Ca(2+)</name>
        <dbReference type="ChEBI" id="CHEBI:29108"/>
    </cofactor>
</comment>
<evidence type="ECO:0000256" key="9">
    <source>
        <dbReference type="ARBA" id="ARBA00022801"/>
    </source>
</evidence>
<dbReference type="CDD" id="cd04706">
    <property type="entry name" value="PLA2_plant"/>
    <property type="match status" value="1"/>
</dbReference>
<accession>A0A6V7PQT5</accession>
<dbReference type="GO" id="GO:0005576">
    <property type="term" value="C:extracellular region"/>
    <property type="evidence" value="ECO:0007669"/>
    <property type="project" value="UniProtKB-SubCell"/>
</dbReference>
<comment type="function">
    <text evidence="14">PA2 catalyzes the calcium-dependent hydrolysis of the 2-acyl groups in 3-sn-phosphoglycerides. Releases lysophospholipids (LPLs) and free fatty acids (FFAs) from membrane phospholipids in response to hormones and other external stimuli.</text>
</comment>
<keyword evidence="12" id="KW-0443">Lipid metabolism</keyword>
<evidence type="ECO:0000256" key="11">
    <source>
        <dbReference type="ARBA" id="ARBA00022963"/>
    </source>
</evidence>
<sequence length="161" mass="17425">MGCGRNLGKQKPLLTAITLLINYSLHVTPLHALNIGIQRVNPRDVLVSKRACSRTCESAHCKLPPFLRYGKYCGALYGGCPGEKPCDALDACCMAHDACIQAKGDYLSTECNEKFLSCMVQVRKEGGKTFEGNKCEVDEVVSILSLVIEAAILAGKALHKP</sequence>
<keyword evidence="10" id="KW-0106">Calcium</keyword>
<reference evidence="15" key="1">
    <citation type="submission" date="2020-07" db="EMBL/GenBank/DDBJ databases">
        <authorList>
            <person name="Lin J."/>
        </authorList>
    </citation>
    <scope>NUCLEOTIDE SEQUENCE</scope>
</reference>
<dbReference type="AlphaFoldDB" id="A0A6V7PQT5"/>
<evidence type="ECO:0000256" key="3">
    <source>
        <dbReference type="ARBA" id="ARBA00004613"/>
    </source>
</evidence>
<dbReference type="GO" id="GO:0016042">
    <property type="term" value="P:lipid catabolic process"/>
    <property type="evidence" value="ECO:0007669"/>
    <property type="project" value="UniProtKB-KW"/>
</dbReference>
<dbReference type="PROSITE" id="PS00118">
    <property type="entry name" value="PA2_HIS"/>
    <property type="match status" value="1"/>
</dbReference>
<comment type="similarity">
    <text evidence="4">Belongs to the phospholipase A2 family.</text>
</comment>
<dbReference type="Gene3D" id="1.20.90.10">
    <property type="entry name" value="Phospholipase A2 domain"/>
    <property type="match status" value="1"/>
</dbReference>